<organism evidence="15 16">
    <name type="scientific">Maritalea mobilis</name>
    <dbReference type="NCBI Taxonomy" id="483324"/>
    <lineage>
        <taxon>Bacteria</taxon>
        <taxon>Pseudomonadati</taxon>
        <taxon>Pseudomonadota</taxon>
        <taxon>Alphaproteobacteria</taxon>
        <taxon>Hyphomicrobiales</taxon>
        <taxon>Devosiaceae</taxon>
        <taxon>Maritalea</taxon>
    </lineage>
</organism>
<evidence type="ECO:0000256" key="7">
    <source>
        <dbReference type="ARBA" id="ARBA00022801"/>
    </source>
</evidence>
<feature type="transmembrane region" description="Helical" evidence="12">
    <location>
        <begin position="31"/>
        <end position="47"/>
    </location>
</feature>
<evidence type="ECO:0000256" key="11">
    <source>
        <dbReference type="ARBA" id="ARBA00023136"/>
    </source>
</evidence>
<feature type="transmembrane region" description="Helical" evidence="12">
    <location>
        <begin position="7"/>
        <end position="25"/>
    </location>
</feature>
<keyword evidence="5 12" id="KW-0812">Transmembrane</keyword>
<dbReference type="PANTHER" id="PTHR43221:SF1">
    <property type="entry name" value="PROTEASE HTPX"/>
    <property type="match status" value="1"/>
</dbReference>
<sequence length="338" mass="36873">MLNAIRTTFLLAVLTGLFMAIGFVIGGTGGLMLALMIALMMNLFSFWNSDKIVLRMQNAQAISYNQSPDLYEMVGRLSENAGIPAPQIYLIQSDQPNAFATGRNPENAAVAVSTGLIKRLDYDEIEAVVAHELAHIRSRDTLTMTITATLAGAISMLAQFGLFFGARNNNSPIGPIGSILMVIVAPLAALLVQMAVSRVREYEADRDGAEICGNPEALARALDKIATHAKQIANPYARRSPGMAHMYIINPLIGQRGDNLFSTHPDVKNRIAALLDMAKAQRVDQNTVQNEAWPRSRHIEAQQTGRAHKKAPRSAGWRVPQTARDDQETDKTSKGPWG</sequence>
<dbReference type="GO" id="GO:0008270">
    <property type="term" value="F:zinc ion binding"/>
    <property type="evidence" value="ECO:0007669"/>
    <property type="project" value="UniProtKB-UniRule"/>
</dbReference>
<keyword evidence="10 12" id="KW-0482">Metalloprotease</keyword>
<feature type="active site" evidence="12">
    <location>
        <position position="132"/>
    </location>
</feature>
<feature type="region of interest" description="Disordered" evidence="13">
    <location>
        <begin position="291"/>
        <end position="338"/>
    </location>
</feature>
<dbReference type="GO" id="GO:0005886">
    <property type="term" value="C:plasma membrane"/>
    <property type="evidence" value="ECO:0007669"/>
    <property type="project" value="UniProtKB-SubCell"/>
</dbReference>
<accession>A0A4R6VFW0</accession>
<dbReference type="GO" id="GO:0006508">
    <property type="term" value="P:proteolysis"/>
    <property type="evidence" value="ECO:0007669"/>
    <property type="project" value="UniProtKB-KW"/>
</dbReference>
<keyword evidence="15" id="KW-0346">Stress response</keyword>
<feature type="compositionally biased region" description="Basic and acidic residues" evidence="13">
    <location>
        <begin position="323"/>
        <end position="338"/>
    </location>
</feature>
<keyword evidence="3 12" id="KW-1003">Cell membrane</keyword>
<dbReference type="NCBIfam" id="NF002363">
    <property type="entry name" value="PRK01345.1"/>
    <property type="match status" value="1"/>
</dbReference>
<dbReference type="EC" id="3.4.24.-" evidence="12"/>
<feature type="binding site" evidence="12">
    <location>
        <position position="135"/>
    </location>
    <ligand>
        <name>Zn(2+)</name>
        <dbReference type="ChEBI" id="CHEBI:29105"/>
        <note>catalytic</note>
    </ligand>
</feature>
<dbReference type="InterPro" id="IPR001915">
    <property type="entry name" value="Peptidase_M48"/>
</dbReference>
<feature type="domain" description="Peptidase M48" evidence="14">
    <location>
        <begin position="67"/>
        <end position="277"/>
    </location>
</feature>
<dbReference type="NCBIfam" id="NF002826">
    <property type="entry name" value="PRK03001.1"/>
    <property type="match status" value="1"/>
</dbReference>
<evidence type="ECO:0000256" key="2">
    <source>
        <dbReference type="ARBA" id="ARBA00009779"/>
    </source>
</evidence>
<evidence type="ECO:0000256" key="9">
    <source>
        <dbReference type="ARBA" id="ARBA00022989"/>
    </source>
</evidence>
<comment type="caution">
    <text evidence="15">The sequence shown here is derived from an EMBL/GenBank/DDBJ whole genome shotgun (WGS) entry which is preliminary data.</text>
</comment>
<evidence type="ECO:0000313" key="16">
    <source>
        <dbReference type="Proteomes" id="UP000295391"/>
    </source>
</evidence>
<feature type="binding site" evidence="12">
    <location>
        <position position="131"/>
    </location>
    <ligand>
        <name>Zn(2+)</name>
        <dbReference type="ChEBI" id="CHEBI:29105"/>
        <note>catalytic</note>
    </ligand>
</feature>
<evidence type="ECO:0000313" key="15">
    <source>
        <dbReference type="EMBL" id="TDQ61671.1"/>
    </source>
</evidence>
<dbReference type="InterPro" id="IPR022919">
    <property type="entry name" value="Pept_M48_protease_HtpX"/>
</dbReference>
<keyword evidence="6 12" id="KW-0479">Metal-binding</keyword>
<evidence type="ECO:0000256" key="12">
    <source>
        <dbReference type="HAMAP-Rule" id="MF_00188"/>
    </source>
</evidence>
<evidence type="ECO:0000256" key="10">
    <source>
        <dbReference type="ARBA" id="ARBA00023049"/>
    </source>
</evidence>
<dbReference type="RefSeq" id="WP_425462429.1">
    <property type="nucleotide sequence ID" value="NZ_SNYR01000003.1"/>
</dbReference>
<keyword evidence="7 12" id="KW-0378">Hydrolase</keyword>
<dbReference type="Gene3D" id="3.30.2010.10">
    <property type="entry name" value="Metalloproteases ('zincins'), catalytic domain"/>
    <property type="match status" value="1"/>
</dbReference>
<evidence type="ECO:0000256" key="5">
    <source>
        <dbReference type="ARBA" id="ARBA00022692"/>
    </source>
</evidence>
<dbReference type="CDD" id="cd07336">
    <property type="entry name" value="M48B_HtpX_like"/>
    <property type="match status" value="1"/>
</dbReference>
<evidence type="ECO:0000259" key="14">
    <source>
        <dbReference type="Pfam" id="PF01435"/>
    </source>
</evidence>
<dbReference type="InterPro" id="IPR050083">
    <property type="entry name" value="HtpX_protease"/>
</dbReference>
<comment type="cofactor">
    <cofactor evidence="12">
        <name>Zn(2+)</name>
        <dbReference type="ChEBI" id="CHEBI:29105"/>
    </cofactor>
    <text evidence="12">Binds 1 zinc ion per subunit.</text>
</comment>
<keyword evidence="11 12" id="KW-0472">Membrane</keyword>
<evidence type="ECO:0000256" key="6">
    <source>
        <dbReference type="ARBA" id="ARBA00022723"/>
    </source>
</evidence>
<dbReference type="Pfam" id="PF01435">
    <property type="entry name" value="Peptidase_M48"/>
    <property type="match status" value="1"/>
</dbReference>
<evidence type="ECO:0000256" key="1">
    <source>
        <dbReference type="ARBA" id="ARBA00004651"/>
    </source>
</evidence>
<dbReference type="EMBL" id="SNYR01000003">
    <property type="protein sequence ID" value="TDQ61671.1"/>
    <property type="molecule type" value="Genomic_DNA"/>
</dbReference>
<dbReference type="AlphaFoldDB" id="A0A4R6VFW0"/>
<protein>
    <recommendedName>
        <fullName evidence="12">Protease HtpX homolog</fullName>
        <ecNumber evidence="12">3.4.24.-</ecNumber>
    </recommendedName>
</protein>
<keyword evidence="8 12" id="KW-0862">Zinc</keyword>
<dbReference type="GO" id="GO:0004222">
    <property type="term" value="F:metalloendopeptidase activity"/>
    <property type="evidence" value="ECO:0007669"/>
    <property type="project" value="UniProtKB-UniRule"/>
</dbReference>
<feature type="binding site" evidence="12">
    <location>
        <position position="201"/>
    </location>
    <ligand>
        <name>Zn(2+)</name>
        <dbReference type="ChEBI" id="CHEBI:29105"/>
        <note>catalytic</note>
    </ligand>
</feature>
<dbReference type="HAMAP" id="MF_00188">
    <property type="entry name" value="Pept_M48_protease_HtpX"/>
    <property type="match status" value="1"/>
</dbReference>
<comment type="similarity">
    <text evidence="2 12">Belongs to the peptidase M48B family.</text>
</comment>
<proteinExistence type="inferred from homology"/>
<evidence type="ECO:0000256" key="4">
    <source>
        <dbReference type="ARBA" id="ARBA00022670"/>
    </source>
</evidence>
<feature type="transmembrane region" description="Helical" evidence="12">
    <location>
        <begin position="176"/>
        <end position="196"/>
    </location>
</feature>
<comment type="subcellular location">
    <subcellularLocation>
        <location evidence="1 12">Cell membrane</location>
        <topology evidence="1 12">Multi-pass membrane protein</topology>
    </subcellularLocation>
</comment>
<name>A0A4R6VFW0_9HYPH</name>
<dbReference type="Proteomes" id="UP000295391">
    <property type="component" value="Unassembled WGS sequence"/>
</dbReference>
<dbReference type="PANTHER" id="PTHR43221">
    <property type="entry name" value="PROTEASE HTPX"/>
    <property type="match status" value="1"/>
</dbReference>
<keyword evidence="16" id="KW-1185">Reference proteome</keyword>
<feature type="transmembrane region" description="Helical" evidence="12">
    <location>
        <begin position="142"/>
        <end position="164"/>
    </location>
</feature>
<keyword evidence="4 12" id="KW-0645">Protease</keyword>
<evidence type="ECO:0000256" key="3">
    <source>
        <dbReference type="ARBA" id="ARBA00022475"/>
    </source>
</evidence>
<evidence type="ECO:0000256" key="8">
    <source>
        <dbReference type="ARBA" id="ARBA00022833"/>
    </source>
</evidence>
<gene>
    <name evidence="12" type="primary">htpX</name>
    <name evidence="15" type="ORF">ATL17_2770</name>
</gene>
<keyword evidence="9 12" id="KW-1133">Transmembrane helix</keyword>
<reference evidence="15 16" key="1">
    <citation type="submission" date="2019-03" db="EMBL/GenBank/DDBJ databases">
        <title>Genomic Encyclopedia of Type Strains, Phase III (KMG-III): the genomes of soil and plant-associated and newly described type strains.</title>
        <authorList>
            <person name="Whitman W."/>
        </authorList>
    </citation>
    <scope>NUCLEOTIDE SEQUENCE [LARGE SCALE GENOMIC DNA]</scope>
    <source>
        <strain evidence="15 16">CGMCC 1.7002</strain>
    </source>
</reference>
<evidence type="ECO:0000256" key="13">
    <source>
        <dbReference type="SAM" id="MobiDB-lite"/>
    </source>
</evidence>